<proteinExistence type="predicted"/>
<dbReference type="AlphaFoldDB" id="A0A2H1V4V9"/>
<sequence>MDGVNNDMKEEEVYERMTSDRGIAVTLQELQQATVSVARHACTMYRSIRANTDEEHILNALLTNTPLLSTNLITTSFTKLQKTVRHHNSEQKVSNRIPPYVGVESGGQAARAQQSLRLRHPTRHQTHRLSIALYVSTTEMRRDCRIHKKLVYLKSGWVADKPFLLKIWSKRKAFLNVCEKQSTYYNIKKNLSIRSVL</sequence>
<organism evidence="1">
    <name type="scientific">Spodoptera frugiperda</name>
    <name type="common">Fall armyworm</name>
    <dbReference type="NCBI Taxonomy" id="7108"/>
    <lineage>
        <taxon>Eukaryota</taxon>
        <taxon>Metazoa</taxon>
        <taxon>Ecdysozoa</taxon>
        <taxon>Arthropoda</taxon>
        <taxon>Hexapoda</taxon>
        <taxon>Insecta</taxon>
        <taxon>Pterygota</taxon>
        <taxon>Neoptera</taxon>
        <taxon>Endopterygota</taxon>
        <taxon>Lepidoptera</taxon>
        <taxon>Glossata</taxon>
        <taxon>Ditrysia</taxon>
        <taxon>Noctuoidea</taxon>
        <taxon>Noctuidae</taxon>
        <taxon>Amphipyrinae</taxon>
        <taxon>Spodoptera</taxon>
    </lineage>
</organism>
<name>A0A2H1V4V9_SPOFR</name>
<protein>
    <submittedName>
        <fullName evidence="1">SFRICE_016563</fullName>
    </submittedName>
</protein>
<dbReference type="EMBL" id="ODYU01000462">
    <property type="protein sequence ID" value="SOQ35304.1"/>
    <property type="molecule type" value="Genomic_DNA"/>
</dbReference>
<accession>A0A2H1V4V9</accession>
<reference evidence="1" key="1">
    <citation type="submission" date="2016-07" db="EMBL/GenBank/DDBJ databases">
        <authorList>
            <person name="Bretaudeau A."/>
        </authorList>
    </citation>
    <scope>NUCLEOTIDE SEQUENCE</scope>
    <source>
        <strain evidence="1">Rice</strain>
        <tissue evidence="1">Whole body</tissue>
    </source>
</reference>
<gene>
    <name evidence="1" type="ORF">SFRICE_016563</name>
</gene>
<evidence type="ECO:0000313" key="1">
    <source>
        <dbReference type="EMBL" id="SOQ35304.1"/>
    </source>
</evidence>